<comment type="subcellular location">
    <subcellularLocation>
        <location evidence="1">Membrane</location>
        <topology evidence="1">Multi-pass membrane protein</topology>
    </subcellularLocation>
</comment>
<feature type="transmembrane region" description="Helical" evidence="18">
    <location>
        <begin position="12"/>
        <end position="29"/>
    </location>
</feature>
<gene>
    <name evidence="19" type="primary">pgsA</name>
    <name evidence="19" type="ORF">ACFSE1_11750</name>
</gene>
<name>A0ABW4M410_9HYPH</name>
<dbReference type="PANTHER" id="PTHR14269">
    <property type="entry name" value="CDP-DIACYLGLYCEROL--GLYCEROL-3-PHOSPHATE 3-PHOSPHATIDYLTRANSFERASE-RELATED"/>
    <property type="match status" value="1"/>
</dbReference>
<evidence type="ECO:0000256" key="1">
    <source>
        <dbReference type="ARBA" id="ARBA00004141"/>
    </source>
</evidence>
<dbReference type="InterPro" id="IPR050324">
    <property type="entry name" value="CDP-alcohol_PTase-I"/>
</dbReference>
<feature type="transmembrane region" description="Helical" evidence="18">
    <location>
        <begin position="41"/>
        <end position="61"/>
    </location>
</feature>
<evidence type="ECO:0000256" key="18">
    <source>
        <dbReference type="SAM" id="Phobius"/>
    </source>
</evidence>
<comment type="catalytic activity">
    <reaction evidence="15">
        <text>a CDP-1,2-diacyl-sn-glycerol + sn-glycerol 3-phosphate = a 1,2-diacyl-sn-glycero-3-phospho-(1'-sn-glycero-3'-phosphate) + CMP + H(+)</text>
        <dbReference type="Rhea" id="RHEA:12593"/>
        <dbReference type="ChEBI" id="CHEBI:15378"/>
        <dbReference type="ChEBI" id="CHEBI:57597"/>
        <dbReference type="ChEBI" id="CHEBI:58332"/>
        <dbReference type="ChEBI" id="CHEBI:60110"/>
        <dbReference type="ChEBI" id="CHEBI:60377"/>
        <dbReference type="EC" id="2.7.8.5"/>
    </reaction>
</comment>
<keyword evidence="7" id="KW-0444">Lipid biosynthesis</keyword>
<dbReference type="PROSITE" id="PS00379">
    <property type="entry name" value="CDP_ALCOHOL_P_TRANSF"/>
    <property type="match status" value="1"/>
</dbReference>
<dbReference type="Gene3D" id="1.20.120.1760">
    <property type="match status" value="1"/>
</dbReference>
<keyword evidence="12 18" id="KW-0472">Membrane</keyword>
<dbReference type="NCBIfam" id="TIGR00560">
    <property type="entry name" value="pgsA"/>
    <property type="match status" value="1"/>
</dbReference>
<comment type="pathway">
    <text evidence="3">Lipid metabolism.</text>
</comment>
<evidence type="ECO:0000256" key="2">
    <source>
        <dbReference type="ARBA" id="ARBA00005042"/>
    </source>
</evidence>
<keyword evidence="8 17" id="KW-0808">Transferase</keyword>
<evidence type="ECO:0000256" key="10">
    <source>
        <dbReference type="ARBA" id="ARBA00022989"/>
    </source>
</evidence>
<dbReference type="InterPro" id="IPR043130">
    <property type="entry name" value="CDP-OH_PTrfase_TM_dom"/>
</dbReference>
<evidence type="ECO:0000256" key="4">
    <source>
        <dbReference type="ARBA" id="ARBA00010441"/>
    </source>
</evidence>
<evidence type="ECO:0000256" key="5">
    <source>
        <dbReference type="ARBA" id="ARBA00013170"/>
    </source>
</evidence>
<evidence type="ECO:0000256" key="6">
    <source>
        <dbReference type="ARBA" id="ARBA00014944"/>
    </source>
</evidence>
<dbReference type="Pfam" id="PF01066">
    <property type="entry name" value="CDP-OH_P_transf"/>
    <property type="match status" value="1"/>
</dbReference>
<dbReference type="InterPro" id="IPR004570">
    <property type="entry name" value="Phosphatidylglycerol_P_synth"/>
</dbReference>
<feature type="transmembrane region" description="Helical" evidence="18">
    <location>
        <begin position="157"/>
        <end position="181"/>
    </location>
</feature>
<evidence type="ECO:0000256" key="8">
    <source>
        <dbReference type="ARBA" id="ARBA00022679"/>
    </source>
</evidence>
<comment type="caution">
    <text evidence="19">The sequence shown here is derived from an EMBL/GenBank/DDBJ whole genome shotgun (WGS) entry which is preliminary data.</text>
</comment>
<keyword evidence="11" id="KW-0443">Lipid metabolism</keyword>
<evidence type="ECO:0000256" key="3">
    <source>
        <dbReference type="ARBA" id="ARBA00005189"/>
    </source>
</evidence>
<keyword evidence="13" id="KW-0594">Phospholipid biosynthesis</keyword>
<keyword evidence="9 18" id="KW-0812">Transmembrane</keyword>
<evidence type="ECO:0000256" key="13">
    <source>
        <dbReference type="ARBA" id="ARBA00023209"/>
    </source>
</evidence>
<dbReference type="PANTHER" id="PTHR14269:SF62">
    <property type="entry name" value="CDP-DIACYLGLYCEROL--GLYCEROL-3-PHOSPHATE 3-PHOSPHATIDYLTRANSFERASE 1, CHLOROPLASTIC"/>
    <property type="match status" value="1"/>
</dbReference>
<keyword evidence="10 18" id="KW-1133">Transmembrane helix</keyword>
<comment type="similarity">
    <text evidence="4 17">Belongs to the CDP-alcohol phosphatidyltransferase class-I family.</text>
</comment>
<dbReference type="RefSeq" id="WP_377401177.1">
    <property type="nucleotide sequence ID" value="NZ_JBHUEQ010000022.1"/>
</dbReference>
<evidence type="ECO:0000256" key="15">
    <source>
        <dbReference type="ARBA" id="ARBA00048586"/>
    </source>
</evidence>
<organism evidence="19 20">
    <name type="scientific">Rhizobium helianthi</name>
    <dbReference type="NCBI Taxonomy" id="1132695"/>
    <lineage>
        <taxon>Bacteria</taxon>
        <taxon>Pseudomonadati</taxon>
        <taxon>Pseudomonadota</taxon>
        <taxon>Alphaproteobacteria</taxon>
        <taxon>Hyphomicrobiales</taxon>
        <taxon>Rhizobiaceae</taxon>
        <taxon>Rhizobium/Agrobacterium group</taxon>
        <taxon>Rhizobium</taxon>
    </lineage>
</organism>
<reference evidence="20" key="1">
    <citation type="journal article" date="2019" name="Int. J. Syst. Evol. Microbiol.">
        <title>The Global Catalogue of Microorganisms (GCM) 10K type strain sequencing project: providing services to taxonomists for standard genome sequencing and annotation.</title>
        <authorList>
            <consortium name="The Broad Institute Genomics Platform"/>
            <consortium name="The Broad Institute Genome Sequencing Center for Infectious Disease"/>
            <person name="Wu L."/>
            <person name="Ma J."/>
        </authorList>
    </citation>
    <scope>NUCLEOTIDE SEQUENCE [LARGE SCALE GENOMIC DNA]</scope>
    <source>
        <strain evidence="20">CG52</strain>
    </source>
</reference>
<feature type="transmembrane region" description="Helical" evidence="18">
    <location>
        <begin position="81"/>
        <end position="113"/>
    </location>
</feature>
<evidence type="ECO:0000256" key="11">
    <source>
        <dbReference type="ARBA" id="ARBA00023098"/>
    </source>
</evidence>
<dbReference type="GO" id="GO:0008444">
    <property type="term" value="F:CDP-diacylglycerol-glycerol-3-phosphate 3-phosphatidyltransferase activity"/>
    <property type="evidence" value="ECO:0007669"/>
    <property type="project" value="UniProtKB-EC"/>
</dbReference>
<evidence type="ECO:0000313" key="19">
    <source>
        <dbReference type="EMBL" id="MFD1746136.1"/>
    </source>
</evidence>
<dbReference type="PIRSF" id="PIRSF000847">
    <property type="entry name" value="Phos_ph_gly_syn"/>
    <property type="match status" value="1"/>
</dbReference>
<evidence type="ECO:0000256" key="17">
    <source>
        <dbReference type="RuleBase" id="RU003750"/>
    </source>
</evidence>
<evidence type="ECO:0000313" key="20">
    <source>
        <dbReference type="Proteomes" id="UP001597322"/>
    </source>
</evidence>
<dbReference type="InterPro" id="IPR000462">
    <property type="entry name" value="CDP-OH_P_trans"/>
</dbReference>
<evidence type="ECO:0000256" key="16">
    <source>
        <dbReference type="NCBIfam" id="TIGR00560"/>
    </source>
</evidence>
<sequence length="195" mass="21235">MASRALNIPNLLTYARIVAVPIVVACFFVEGKLQSSDVARWTALGIFIVASITDYLDGYLARIWNQTSNIGRMLDPIADKLLVASVLLLMAADGTIAGWSLWAAITILCREILVSGLREYLAALKVAVPVTRIAKWKTTIQMVAIAFLLAGPAGDKFGLYTTLLGIALLWIAAILTIYTGYDYFKAGLKHVVDEE</sequence>
<keyword evidence="14" id="KW-1208">Phospholipid metabolism</keyword>
<evidence type="ECO:0000256" key="9">
    <source>
        <dbReference type="ARBA" id="ARBA00022692"/>
    </source>
</evidence>
<keyword evidence="20" id="KW-1185">Reference proteome</keyword>
<comment type="pathway">
    <text evidence="2">Phospholipid metabolism; phosphatidylglycerol biosynthesis; phosphatidylglycerol from CDP-diacylglycerol: step 1/2.</text>
</comment>
<dbReference type="InterPro" id="IPR048254">
    <property type="entry name" value="CDP_ALCOHOL_P_TRANSF_CS"/>
</dbReference>
<dbReference type="EC" id="2.7.8.5" evidence="5 16"/>
<evidence type="ECO:0000256" key="7">
    <source>
        <dbReference type="ARBA" id="ARBA00022516"/>
    </source>
</evidence>
<accession>A0ABW4M410</accession>
<dbReference type="EMBL" id="JBHUEQ010000022">
    <property type="protein sequence ID" value="MFD1746136.1"/>
    <property type="molecule type" value="Genomic_DNA"/>
</dbReference>
<evidence type="ECO:0000256" key="14">
    <source>
        <dbReference type="ARBA" id="ARBA00023264"/>
    </source>
</evidence>
<proteinExistence type="inferred from homology"/>
<evidence type="ECO:0000256" key="12">
    <source>
        <dbReference type="ARBA" id="ARBA00023136"/>
    </source>
</evidence>
<protein>
    <recommendedName>
        <fullName evidence="6 16">CDP-diacylglycerol--glycerol-3-phosphate 3-phosphatidyltransferase</fullName>
        <ecNumber evidence="5 16">2.7.8.5</ecNumber>
    </recommendedName>
</protein>
<dbReference type="Proteomes" id="UP001597322">
    <property type="component" value="Unassembled WGS sequence"/>
</dbReference>